<dbReference type="InterPro" id="IPR002139">
    <property type="entry name" value="Ribo/fructo_kinase"/>
</dbReference>
<gene>
    <name evidence="6" type="ORF">OdinLCB4_001455</name>
</gene>
<feature type="domain" description="Carbohydrate kinase PfkB" evidence="5">
    <location>
        <begin position="25"/>
        <end position="290"/>
    </location>
</feature>
<dbReference type="PANTHER" id="PTHR10584">
    <property type="entry name" value="SUGAR KINASE"/>
    <property type="match status" value="1"/>
</dbReference>
<keyword evidence="2 4" id="KW-0808">Transferase</keyword>
<name>A0AAF0D2W3_ODILC</name>
<dbReference type="GO" id="GO:0016301">
    <property type="term" value="F:kinase activity"/>
    <property type="evidence" value="ECO:0007669"/>
    <property type="project" value="UniProtKB-KW"/>
</dbReference>
<evidence type="ECO:0000313" key="6">
    <source>
        <dbReference type="EMBL" id="WEU40625.1"/>
    </source>
</evidence>
<comment type="similarity">
    <text evidence="1 4">Belongs to the carbohydrate kinase PfkB family.</text>
</comment>
<sequence>MFGLIAVGNPVYDEIITPYISTNGRVLSGCSTNAALVAKRLGVERVGLIGAVGPDYRERFISDLKRFGVEALQILYSKSTGGFKLVYFDNGDRTLQVLGVAERIRFEKLSNTAVEAMKNAKFILLGPILSEIDRGFVESLKKICKGKLFLDPQGIIRKIGYNNIIEHVFNLNEVKEIIGLVDFVKPNEFEAEALTGLKDPSKSAMLLSEWCGGGVAIVTLGEKGSVISFNGEVFKIPPYKTFARDPTGAGDSYAGAFITRLLSGDSLIEAAYYASAAASIMVEYTGPEFNMSHEEVEKRLNMIKNL</sequence>
<reference evidence="6" key="2">
    <citation type="journal article" date="2022" name="Nat. Microbiol.">
        <title>A closed Candidatus Odinarchaeum chromosome exposes Asgard archaeal viruses.</title>
        <authorList>
            <person name="Tamarit D."/>
            <person name="Caceres E.F."/>
            <person name="Krupovic M."/>
            <person name="Nijland R."/>
            <person name="Eme L."/>
            <person name="Robinson N.P."/>
            <person name="Ettema T.J.G."/>
        </authorList>
    </citation>
    <scope>NUCLEOTIDE SEQUENCE</scope>
    <source>
        <strain evidence="6">LCB_4</strain>
    </source>
</reference>
<dbReference type="PANTHER" id="PTHR10584:SF166">
    <property type="entry name" value="RIBOKINASE"/>
    <property type="match status" value="1"/>
</dbReference>
<dbReference type="EMBL" id="CP091871">
    <property type="protein sequence ID" value="WEU40625.1"/>
    <property type="molecule type" value="Genomic_DNA"/>
</dbReference>
<dbReference type="KEGG" id="oyw:OdinLCB4_001455"/>
<evidence type="ECO:0000256" key="1">
    <source>
        <dbReference type="ARBA" id="ARBA00010688"/>
    </source>
</evidence>
<proteinExistence type="inferred from homology"/>
<dbReference type="Proteomes" id="UP000186851">
    <property type="component" value="Chromosome"/>
</dbReference>
<reference evidence="6" key="1">
    <citation type="journal article" date="2017" name="Nature">
        <title>Asgard archaea illuminate the origin of eukaryotic cellular complexity.</title>
        <authorList>
            <person name="Zaremba-Niedzwiedzka K."/>
            <person name="Caceres E.F."/>
            <person name="Saw J.H."/>
            <person name="Backstrom D."/>
            <person name="Juzokaite L."/>
            <person name="Vancaester E."/>
            <person name="Seitz K.W."/>
            <person name="Anantharaman K."/>
            <person name="Starnawski P."/>
            <person name="Kjeldsen K.U."/>
            <person name="Scott M.B."/>
            <person name="Nunoura T."/>
            <person name="Banfield J.F."/>
            <person name="Schramm A."/>
            <person name="Baker B.J."/>
            <person name="Spang A."/>
            <person name="Ettema T.J.G."/>
        </authorList>
    </citation>
    <scope>NUCLEOTIDE SEQUENCE</scope>
    <source>
        <strain evidence="6">LCB_4</strain>
    </source>
</reference>
<dbReference type="PROSITE" id="PS00584">
    <property type="entry name" value="PFKB_KINASES_2"/>
    <property type="match status" value="1"/>
</dbReference>
<evidence type="ECO:0000259" key="5">
    <source>
        <dbReference type="Pfam" id="PF00294"/>
    </source>
</evidence>
<dbReference type="InterPro" id="IPR011611">
    <property type="entry name" value="PfkB_dom"/>
</dbReference>
<organism evidence="6 7">
    <name type="scientific">Odinarchaeota yellowstonii (strain LCB_4)</name>
    <dbReference type="NCBI Taxonomy" id="1841599"/>
    <lineage>
        <taxon>Archaea</taxon>
        <taxon>Promethearchaeati</taxon>
        <taxon>Candidatus Odinarchaeota</taxon>
        <taxon>Candidatus Odinarchaeia</taxon>
        <taxon>Candidatus Odinarchaeales</taxon>
        <taxon>Candidatus Odinarchaeaceae</taxon>
        <taxon>Candidatus Odinarchaeum</taxon>
    </lineage>
</organism>
<protein>
    <submittedName>
        <fullName evidence="6">PfkB family carbohydrate kinase</fullName>
    </submittedName>
</protein>
<accession>A0AAF0D2W3</accession>
<evidence type="ECO:0000313" key="7">
    <source>
        <dbReference type="Proteomes" id="UP000186851"/>
    </source>
</evidence>
<dbReference type="AlphaFoldDB" id="A0AAF0D2W3"/>
<keyword evidence="3 4" id="KW-0418">Kinase</keyword>
<dbReference type="Gene3D" id="3.40.1190.20">
    <property type="match status" value="1"/>
</dbReference>
<dbReference type="InterPro" id="IPR002173">
    <property type="entry name" value="Carboh/pur_kinase_PfkB_CS"/>
</dbReference>
<dbReference type="Pfam" id="PF00294">
    <property type="entry name" value="PfkB"/>
    <property type="match status" value="1"/>
</dbReference>
<dbReference type="PRINTS" id="PR00990">
    <property type="entry name" value="RIBOKINASE"/>
</dbReference>
<dbReference type="GO" id="GO:0006796">
    <property type="term" value="P:phosphate-containing compound metabolic process"/>
    <property type="evidence" value="ECO:0007669"/>
    <property type="project" value="UniProtKB-ARBA"/>
</dbReference>
<dbReference type="InterPro" id="IPR029056">
    <property type="entry name" value="Ribokinase-like"/>
</dbReference>
<evidence type="ECO:0000256" key="4">
    <source>
        <dbReference type="RuleBase" id="RU003704"/>
    </source>
</evidence>
<dbReference type="SUPFAM" id="SSF53613">
    <property type="entry name" value="Ribokinase-like"/>
    <property type="match status" value="1"/>
</dbReference>
<evidence type="ECO:0000256" key="3">
    <source>
        <dbReference type="ARBA" id="ARBA00022777"/>
    </source>
</evidence>
<evidence type="ECO:0000256" key="2">
    <source>
        <dbReference type="ARBA" id="ARBA00022679"/>
    </source>
</evidence>
<dbReference type="GO" id="GO:0005829">
    <property type="term" value="C:cytosol"/>
    <property type="evidence" value="ECO:0007669"/>
    <property type="project" value="TreeGrafter"/>
</dbReference>